<protein>
    <submittedName>
        <fullName evidence="1">Uncharacterized protein</fullName>
    </submittedName>
</protein>
<dbReference type="Proteomes" id="UP000016922">
    <property type="component" value="Unassembled WGS sequence"/>
</dbReference>
<accession>S3CW46</accession>
<proteinExistence type="predicted"/>
<keyword evidence="2" id="KW-1185">Reference proteome</keyword>
<gene>
    <name evidence="1" type="ORF">GLAREA_01000</name>
</gene>
<dbReference type="RefSeq" id="XP_008083949.1">
    <property type="nucleotide sequence ID" value="XM_008085758.1"/>
</dbReference>
<evidence type="ECO:0000313" key="1">
    <source>
        <dbReference type="EMBL" id="EPE29840.1"/>
    </source>
</evidence>
<dbReference type="GeneID" id="19460058"/>
<dbReference type="HOGENOM" id="CLU_2705009_0_0_1"/>
<evidence type="ECO:0000313" key="2">
    <source>
        <dbReference type="Proteomes" id="UP000016922"/>
    </source>
</evidence>
<sequence>MGLNDGNRIGVQVSRSRTEDRSHFSLLQHPVGKLEYWLDQVEFPMPDPIVEEISTQPLEAYFMAFTSEDDADA</sequence>
<reference evidence="1 2" key="1">
    <citation type="journal article" date="2013" name="BMC Genomics">
        <title>Genomics-driven discovery of the pneumocandin biosynthetic gene cluster in the fungus Glarea lozoyensis.</title>
        <authorList>
            <person name="Chen L."/>
            <person name="Yue Q."/>
            <person name="Zhang X."/>
            <person name="Xiang M."/>
            <person name="Wang C."/>
            <person name="Li S."/>
            <person name="Che Y."/>
            <person name="Ortiz-Lopez F.J."/>
            <person name="Bills G.F."/>
            <person name="Liu X."/>
            <person name="An Z."/>
        </authorList>
    </citation>
    <scope>NUCLEOTIDE SEQUENCE [LARGE SCALE GENOMIC DNA]</scope>
    <source>
        <strain evidence="2">ATCC 20868 / MF5171</strain>
    </source>
</reference>
<dbReference type="AlphaFoldDB" id="S3CW46"/>
<dbReference type="KEGG" id="glz:GLAREA_01000"/>
<dbReference type="EMBL" id="KE145367">
    <property type="protein sequence ID" value="EPE29840.1"/>
    <property type="molecule type" value="Genomic_DNA"/>
</dbReference>
<organism evidence="1 2">
    <name type="scientific">Glarea lozoyensis (strain ATCC 20868 / MF5171)</name>
    <dbReference type="NCBI Taxonomy" id="1116229"/>
    <lineage>
        <taxon>Eukaryota</taxon>
        <taxon>Fungi</taxon>
        <taxon>Dikarya</taxon>
        <taxon>Ascomycota</taxon>
        <taxon>Pezizomycotina</taxon>
        <taxon>Leotiomycetes</taxon>
        <taxon>Helotiales</taxon>
        <taxon>Helotiaceae</taxon>
        <taxon>Glarea</taxon>
    </lineage>
</organism>
<name>S3CW46_GLAL2</name>